<dbReference type="InterPro" id="IPR013083">
    <property type="entry name" value="Znf_RING/FYVE/PHD"/>
</dbReference>
<evidence type="ECO:0000256" key="4">
    <source>
        <dbReference type="ARBA" id="ARBA00022771"/>
    </source>
</evidence>
<evidence type="ECO:0000256" key="7">
    <source>
        <dbReference type="SAM" id="MobiDB-lite"/>
    </source>
</evidence>
<keyword evidence="10" id="KW-1185">Reference proteome</keyword>
<dbReference type="GO" id="GO:0000976">
    <property type="term" value="F:transcription cis-regulatory region binding"/>
    <property type="evidence" value="ECO:0007669"/>
    <property type="project" value="TreeGrafter"/>
</dbReference>
<feature type="compositionally biased region" description="Polar residues" evidence="7">
    <location>
        <begin position="393"/>
        <end position="402"/>
    </location>
</feature>
<keyword evidence="3" id="KW-0479">Metal-binding</keyword>
<feature type="compositionally biased region" description="Polar residues" evidence="7">
    <location>
        <begin position="65"/>
        <end position="75"/>
    </location>
</feature>
<dbReference type="SMART" id="SM00184">
    <property type="entry name" value="RING"/>
    <property type="match status" value="1"/>
</dbReference>
<feature type="region of interest" description="Disordered" evidence="7">
    <location>
        <begin position="1"/>
        <end position="98"/>
    </location>
</feature>
<dbReference type="GO" id="GO:0045944">
    <property type="term" value="P:positive regulation of transcription by RNA polymerase II"/>
    <property type="evidence" value="ECO:0007669"/>
    <property type="project" value="TreeGrafter"/>
</dbReference>
<feature type="region of interest" description="Disordered" evidence="7">
    <location>
        <begin position="563"/>
        <end position="590"/>
    </location>
</feature>
<sequence>MSTKFNPNVPTFHPSASMASSTKLGLSTNASSFASPSTPAAAVSTGNDTLPKSTSRRTGGSLSTVATSRNSQSQRPQHKSTRKSSHNYKPTVTMSDGFPDSEGALAEQYFLTPSRNRRNQVSISHLLNFSLPPRGPTAHRRHNPPSWQKYGSYSTDKAHFVNANFRFVVHPSGDYAVQALDPDVVIPWHLIVQVLVSKHTQTSSCPICLTDNPVASRMARCGHIFCLPCLMRMLDSEMPSPANVDDGAKSKKKRNICPLCLENVSLSDAKPVKWMDYPCDESGVPEVGKDVVLRLVMRRPGSILALPRDGGERPLNTSDIPWHFAAEVKHYARIMRGTEEYLMEEFEREIRELEFMEQEDGAVFGEDGEWTHKAIERIFDTMEGVKGMGNAPKRSTGSSTPSERSRRRDKKGSGQVEDLDESVPEQYLSSTGHSSVANSSSPSSLRSGSSTSRSRSTNFRDSSSSSSDSPYYFYQPRDATNCFLAPLDIRILKTAFGSFAAFPSTVLVRVEHIISDQVADDDFRKRNKYLAHLPAGCPISILECDWTDVVKPEVLEQFAEDLEKRQKQRRDKDAKEERARQKALKEEEDARYRNHNTIGSHRSGIDSSFGDVGIYDDFGNFEQFPELLQGSPISDSSAWPTLSPSSPEIGTTPSASPEARTTVWGTPAVSFSRVGDVLGVHDEPVSNDDSWSAWDDDKLYEQITTEDSASSTASSLGKKRKQKKKLVLMSTGGQWRA</sequence>
<dbReference type="PROSITE" id="PS00518">
    <property type="entry name" value="ZF_RING_1"/>
    <property type="match status" value="1"/>
</dbReference>
<dbReference type="AlphaFoldDB" id="A0AAD7QK52"/>
<feature type="compositionally biased region" description="Low complexity" evidence="7">
    <location>
        <begin position="434"/>
        <end position="469"/>
    </location>
</feature>
<reference evidence="9" key="1">
    <citation type="submission" date="2023-03" db="EMBL/GenBank/DDBJ databases">
        <title>Near-Complete genome sequence of Lipomyces tetrasporous NRRL Y-64009, an oleaginous yeast capable of growing on lignocellulosic hydrolysates.</title>
        <authorList>
            <consortium name="Lawrence Berkeley National Laboratory"/>
            <person name="Jagtap S.S."/>
            <person name="Liu J.-J."/>
            <person name="Walukiewicz H.E."/>
            <person name="Pangilinan J."/>
            <person name="Lipzen A."/>
            <person name="Ahrendt S."/>
            <person name="Koriabine M."/>
            <person name="Cobaugh K."/>
            <person name="Salamov A."/>
            <person name="Yoshinaga Y."/>
            <person name="Ng V."/>
            <person name="Daum C."/>
            <person name="Grigoriev I.V."/>
            <person name="Slininger P.J."/>
            <person name="Dien B.S."/>
            <person name="Jin Y.-S."/>
            <person name="Rao C.V."/>
        </authorList>
    </citation>
    <scope>NUCLEOTIDE SEQUENCE</scope>
    <source>
        <strain evidence="9">NRRL Y-64009</strain>
    </source>
</reference>
<feature type="domain" description="RING-type" evidence="8">
    <location>
        <begin position="205"/>
        <end position="260"/>
    </location>
</feature>
<comment type="caution">
    <text evidence="9">The sequence shown here is derived from an EMBL/GenBank/DDBJ whole genome shotgun (WGS) entry which is preliminary data.</text>
</comment>
<feature type="region of interest" description="Disordered" evidence="7">
    <location>
        <begin position="705"/>
        <end position="737"/>
    </location>
</feature>
<protein>
    <recommendedName>
        <fullName evidence="8">RING-type domain-containing protein</fullName>
    </recommendedName>
</protein>
<dbReference type="PANTHER" id="PTHR12983">
    <property type="entry name" value="RING FINGER 10 FAMILY MEMBER"/>
    <property type="match status" value="1"/>
</dbReference>
<evidence type="ECO:0000259" key="8">
    <source>
        <dbReference type="PROSITE" id="PS50089"/>
    </source>
</evidence>
<dbReference type="GeneID" id="80880700"/>
<gene>
    <name evidence="9" type="ORF">POJ06DRAFT_216186</name>
</gene>
<dbReference type="SUPFAM" id="SSF57850">
    <property type="entry name" value="RING/U-box"/>
    <property type="match status" value="1"/>
</dbReference>
<feature type="compositionally biased region" description="Low complexity" evidence="7">
    <location>
        <begin position="27"/>
        <end position="45"/>
    </location>
</feature>
<evidence type="ECO:0000313" key="9">
    <source>
        <dbReference type="EMBL" id="KAJ8096732.1"/>
    </source>
</evidence>
<name>A0AAD7QK52_9ASCO</name>
<feature type="region of interest" description="Disordered" evidence="7">
    <location>
        <begin position="632"/>
        <end position="661"/>
    </location>
</feature>
<feature type="compositionally biased region" description="Polar residues" evidence="7">
    <location>
        <begin position="632"/>
        <end position="655"/>
    </location>
</feature>
<dbReference type="RefSeq" id="XP_056040182.1">
    <property type="nucleotide sequence ID" value="XM_056185534.1"/>
</dbReference>
<dbReference type="EMBL" id="JARPMG010000013">
    <property type="protein sequence ID" value="KAJ8096732.1"/>
    <property type="molecule type" value="Genomic_DNA"/>
</dbReference>
<keyword evidence="5" id="KW-0862">Zinc</keyword>
<dbReference type="InterPro" id="IPR018957">
    <property type="entry name" value="Znf_C3HC4_RING-type"/>
</dbReference>
<evidence type="ECO:0000256" key="2">
    <source>
        <dbReference type="ARBA" id="ARBA00022490"/>
    </source>
</evidence>
<accession>A0AAD7QK52</accession>
<feature type="compositionally biased region" description="Basic residues" evidence="7">
    <location>
        <begin position="76"/>
        <end position="86"/>
    </location>
</feature>
<proteinExistence type="predicted"/>
<dbReference type="InterPro" id="IPR039739">
    <property type="entry name" value="MAG2/RNF10"/>
</dbReference>
<organism evidence="9 10">
    <name type="scientific">Lipomyces tetrasporus</name>
    <dbReference type="NCBI Taxonomy" id="54092"/>
    <lineage>
        <taxon>Eukaryota</taxon>
        <taxon>Fungi</taxon>
        <taxon>Dikarya</taxon>
        <taxon>Ascomycota</taxon>
        <taxon>Saccharomycotina</taxon>
        <taxon>Lipomycetes</taxon>
        <taxon>Lipomycetales</taxon>
        <taxon>Lipomycetaceae</taxon>
        <taxon>Lipomyces</taxon>
    </lineage>
</organism>
<evidence type="ECO:0000256" key="5">
    <source>
        <dbReference type="ARBA" id="ARBA00022833"/>
    </source>
</evidence>
<evidence type="ECO:0000256" key="3">
    <source>
        <dbReference type="ARBA" id="ARBA00022723"/>
    </source>
</evidence>
<dbReference type="Pfam" id="PF00097">
    <property type="entry name" value="zf-C3HC4"/>
    <property type="match status" value="1"/>
</dbReference>
<dbReference type="PANTHER" id="PTHR12983:SF9">
    <property type="entry name" value="E3 UBIQUITIN-PROTEIN LIGASE RNF10"/>
    <property type="match status" value="1"/>
</dbReference>
<dbReference type="InterPro" id="IPR001841">
    <property type="entry name" value="Znf_RING"/>
</dbReference>
<dbReference type="GO" id="GO:0005737">
    <property type="term" value="C:cytoplasm"/>
    <property type="evidence" value="ECO:0007669"/>
    <property type="project" value="UniProtKB-SubCell"/>
</dbReference>
<evidence type="ECO:0000256" key="6">
    <source>
        <dbReference type="PROSITE-ProRule" id="PRU00175"/>
    </source>
</evidence>
<evidence type="ECO:0000256" key="1">
    <source>
        <dbReference type="ARBA" id="ARBA00004496"/>
    </source>
</evidence>
<dbReference type="Gene3D" id="3.30.40.10">
    <property type="entry name" value="Zinc/RING finger domain, C3HC4 (zinc finger)"/>
    <property type="match status" value="1"/>
</dbReference>
<dbReference type="Proteomes" id="UP001217417">
    <property type="component" value="Unassembled WGS sequence"/>
</dbReference>
<comment type="subcellular location">
    <subcellularLocation>
        <location evidence="1">Cytoplasm</location>
    </subcellularLocation>
</comment>
<feature type="region of interest" description="Disordered" evidence="7">
    <location>
        <begin position="382"/>
        <end position="470"/>
    </location>
</feature>
<keyword evidence="2" id="KW-0963">Cytoplasm</keyword>
<evidence type="ECO:0000313" key="10">
    <source>
        <dbReference type="Proteomes" id="UP001217417"/>
    </source>
</evidence>
<feature type="compositionally biased region" description="Basic residues" evidence="7">
    <location>
        <begin position="717"/>
        <end position="726"/>
    </location>
</feature>
<dbReference type="GO" id="GO:0008270">
    <property type="term" value="F:zinc ion binding"/>
    <property type="evidence" value="ECO:0007669"/>
    <property type="project" value="UniProtKB-KW"/>
</dbReference>
<keyword evidence="4 6" id="KW-0863">Zinc-finger</keyword>
<dbReference type="PROSITE" id="PS50089">
    <property type="entry name" value="ZF_RING_2"/>
    <property type="match status" value="1"/>
</dbReference>
<feature type="compositionally biased region" description="Polar residues" evidence="7">
    <location>
        <begin position="17"/>
        <end position="26"/>
    </location>
</feature>
<dbReference type="InterPro" id="IPR017907">
    <property type="entry name" value="Znf_RING_CS"/>
</dbReference>